<feature type="domain" description="NusG-like N-terminal" evidence="7">
    <location>
        <begin position="6"/>
        <end position="147"/>
    </location>
</feature>
<dbReference type="GO" id="GO:0032784">
    <property type="term" value="P:regulation of DNA-templated transcription elongation"/>
    <property type="evidence" value="ECO:0007669"/>
    <property type="project" value="InterPro"/>
</dbReference>
<dbReference type="CDD" id="cd09891">
    <property type="entry name" value="NGN_Bact_1"/>
    <property type="match status" value="1"/>
</dbReference>
<dbReference type="InterPro" id="IPR047050">
    <property type="entry name" value="NGN"/>
</dbReference>
<evidence type="ECO:0000256" key="6">
    <source>
        <dbReference type="NCBIfam" id="TIGR01956"/>
    </source>
</evidence>
<dbReference type="InterPro" id="IPR043425">
    <property type="entry name" value="NusG-like"/>
</dbReference>
<dbReference type="Gene3D" id="2.30.30.30">
    <property type="match status" value="1"/>
</dbReference>
<dbReference type="GO" id="GO:0031564">
    <property type="term" value="P:transcription antitermination"/>
    <property type="evidence" value="ECO:0007669"/>
    <property type="project" value="UniProtKB-UniRule"/>
</dbReference>
<dbReference type="InterPro" id="IPR008991">
    <property type="entry name" value="Translation_prot_SH3-like_sf"/>
</dbReference>
<evidence type="ECO:0000313" key="9">
    <source>
        <dbReference type="EMBL" id="MDC4183696.1"/>
    </source>
</evidence>
<dbReference type="GO" id="GO:0005829">
    <property type="term" value="C:cytosol"/>
    <property type="evidence" value="ECO:0007669"/>
    <property type="project" value="TreeGrafter"/>
</dbReference>
<evidence type="ECO:0000256" key="3">
    <source>
        <dbReference type="ARBA" id="ARBA00023015"/>
    </source>
</evidence>
<proteinExistence type="inferred from homology"/>
<evidence type="ECO:0000259" key="7">
    <source>
        <dbReference type="SMART" id="SM00738"/>
    </source>
</evidence>
<dbReference type="PANTHER" id="PTHR30265">
    <property type="entry name" value="RHO-INTERACTING TRANSCRIPTION TERMINATION FACTOR NUSG"/>
    <property type="match status" value="1"/>
</dbReference>
<dbReference type="Gene3D" id="3.30.70.940">
    <property type="entry name" value="NusG, N-terminal domain"/>
    <property type="match status" value="1"/>
</dbReference>
<dbReference type="AlphaFoldDB" id="A0AAW6HQT5"/>
<accession>A0AAW6HQT5</accession>
<dbReference type="InterPro" id="IPR010216">
    <property type="entry name" value="Transcrpt_antiterm_NusG_myco"/>
</dbReference>
<dbReference type="InterPro" id="IPR006645">
    <property type="entry name" value="NGN-like_dom"/>
</dbReference>
<keyword evidence="1 5" id="KW-0806">Transcription termination</keyword>
<dbReference type="PANTHER" id="PTHR30265:SF2">
    <property type="entry name" value="TRANSCRIPTION TERMINATION_ANTITERMINATION PROTEIN NUSG"/>
    <property type="match status" value="1"/>
</dbReference>
<dbReference type="GO" id="GO:0006353">
    <property type="term" value="P:DNA-templated transcription termination"/>
    <property type="evidence" value="ECO:0007669"/>
    <property type="project" value="UniProtKB-UniRule"/>
</dbReference>
<dbReference type="EMBL" id="JAJHZM010000014">
    <property type="protein sequence ID" value="MDC4182190.1"/>
    <property type="molecule type" value="Genomic_DNA"/>
</dbReference>
<dbReference type="SUPFAM" id="SSF82679">
    <property type="entry name" value="N-utilization substance G protein NusG, N-terminal domain"/>
    <property type="match status" value="1"/>
</dbReference>
<organism evidence="9 10">
    <name type="scientific">Mycoplasma bradburyae</name>
    <dbReference type="NCBI Taxonomy" id="2963128"/>
    <lineage>
        <taxon>Bacteria</taxon>
        <taxon>Bacillati</taxon>
        <taxon>Mycoplasmatota</taxon>
        <taxon>Mollicutes</taxon>
        <taxon>Mycoplasmataceae</taxon>
        <taxon>Mycoplasma</taxon>
    </lineage>
</organism>
<dbReference type="SMART" id="SM00738">
    <property type="entry name" value="NGN"/>
    <property type="match status" value="1"/>
</dbReference>
<dbReference type="RefSeq" id="WP_255034543.1">
    <property type="nucleotide sequence ID" value="NZ_CP101414.1"/>
</dbReference>
<dbReference type="SUPFAM" id="SSF50104">
    <property type="entry name" value="Translation proteins SH3-like domain"/>
    <property type="match status" value="1"/>
</dbReference>
<gene>
    <name evidence="5 9" type="primary">nusG</name>
    <name evidence="8" type="ORF">LNO68_03285</name>
    <name evidence="9" type="ORF">LNO71_03555</name>
</gene>
<dbReference type="Pfam" id="PF02357">
    <property type="entry name" value="NusG"/>
    <property type="match status" value="1"/>
</dbReference>
<keyword evidence="11" id="KW-1185">Reference proteome</keyword>
<dbReference type="InterPro" id="IPR036735">
    <property type="entry name" value="NGN_dom_sf"/>
</dbReference>
<dbReference type="NCBIfam" id="TIGR01956">
    <property type="entry name" value="NusG_myco"/>
    <property type="match status" value="1"/>
</dbReference>
<evidence type="ECO:0000256" key="1">
    <source>
        <dbReference type="ARBA" id="ARBA00022472"/>
    </source>
</evidence>
<evidence type="ECO:0000313" key="10">
    <source>
        <dbReference type="Proteomes" id="UP001216384"/>
    </source>
</evidence>
<evidence type="ECO:0000313" key="8">
    <source>
        <dbReference type="EMBL" id="MDC4182190.1"/>
    </source>
</evidence>
<dbReference type="InterPro" id="IPR014722">
    <property type="entry name" value="Rib_uL2_dom2"/>
</dbReference>
<keyword evidence="4 5" id="KW-0804">Transcription</keyword>
<comment type="function">
    <text evidence="5">Participates in transcription elongation, termination and antitermination.</text>
</comment>
<name>A0AAW6HQT5_9MOLU</name>
<dbReference type="GO" id="GO:0006354">
    <property type="term" value="P:DNA-templated transcription elongation"/>
    <property type="evidence" value="ECO:0007669"/>
    <property type="project" value="UniProtKB-UniRule"/>
</dbReference>
<dbReference type="HAMAP" id="MF_00948">
    <property type="entry name" value="NusG"/>
    <property type="match status" value="1"/>
</dbReference>
<dbReference type="Proteomes" id="UP001220940">
    <property type="component" value="Unassembled WGS sequence"/>
</dbReference>
<evidence type="ECO:0000313" key="11">
    <source>
        <dbReference type="Proteomes" id="UP001220940"/>
    </source>
</evidence>
<reference evidence="9 11" key="1">
    <citation type="submission" date="2021-11" db="EMBL/GenBank/DDBJ databases">
        <title>Description of Mycoplasma bradburyaesp. nov.from sea birds: a tribute to a great mycoplasmologist.</title>
        <authorList>
            <person name="Ramirez A.S."/>
            <person name="Poveda C."/>
            <person name="Suarez-Perez A."/>
            <person name="Rosales R.S."/>
            <person name="Dijkman R."/>
            <person name="Feberwee A."/>
            <person name="Spergser J."/>
            <person name="Szostak M.P."/>
            <person name="Ressel L."/>
            <person name="Calabuig P."/>
            <person name="Catania S."/>
            <person name="Gobbo F."/>
            <person name="Timofte D."/>
            <person name="Poveda J.B."/>
        </authorList>
    </citation>
    <scope>NUCLEOTIDE SEQUENCE</scope>
    <source>
        <strain evidence="8 11">T158</strain>
        <strain evidence="9">T264</strain>
    </source>
</reference>
<sequence length="267" mass="30108">MSKKSTAQWYIATTTNGNEDSVIKTLKAKVRALHFEDQILDCKVIKFRSVEETIFDSNNPTHNIPATMRNSTYVKWVTVDNGVFKKYKITDTNKYPGYIYIKMEMNEAAWFAVRNTVNITGIVGSSGKGAKPIPISSLEELELLNGESSNPDCRIVITPNAVIEMDRLLFNERGELVLDSEENKTVINKKTTNTESIYGDLDSEKEEFNNKIEFKVGHTVDINSGDYSGLSGQISRIIDQDEFIVDVQILGKLVNVKLNRKQLKLSN</sequence>
<evidence type="ECO:0000256" key="2">
    <source>
        <dbReference type="ARBA" id="ARBA00022814"/>
    </source>
</evidence>
<dbReference type="InterPro" id="IPR001062">
    <property type="entry name" value="Transcrpt_antiterm_NusG"/>
</dbReference>
<comment type="similarity">
    <text evidence="5">Belongs to the NusG family.</text>
</comment>
<protein>
    <recommendedName>
        <fullName evidence="5 6">Transcription termination/antitermination protein NusG</fullName>
    </recommendedName>
</protein>
<dbReference type="Proteomes" id="UP001216384">
    <property type="component" value="Unassembled WGS sequence"/>
</dbReference>
<keyword evidence="3 5" id="KW-0805">Transcription regulation</keyword>
<evidence type="ECO:0000256" key="4">
    <source>
        <dbReference type="ARBA" id="ARBA00023163"/>
    </source>
</evidence>
<keyword evidence="2 5" id="KW-0889">Transcription antitermination</keyword>
<evidence type="ECO:0000256" key="5">
    <source>
        <dbReference type="HAMAP-Rule" id="MF_00948"/>
    </source>
</evidence>
<dbReference type="EMBL" id="JAJHZP010000018">
    <property type="protein sequence ID" value="MDC4183696.1"/>
    <property type="molecule type" value="Genomic_DNA"/>
</dbReference>
<comment type="caution">
    <text evidence="9">The sequence shown here is derived from an EMBL/GenBank/DDBJ whole genome shotgun (WGS) entry which is preliminary data.</text>
</comment>